<organism evidence="4 5">
    <name type="scientific">Candidatus Enterocloster excrementipullorum</name>
    <dbReference type="NCBI Taxonomy" id="2838559"/>
    <lineage>
        <taxon>Bacteria</taxon>
        <taxon>Bacillati</taxon>
        <taxon>Bacillota</taxon>
        <taxon>Clostridia</taxon>
        <taxon>Lachnospirales</taxon>
        <taxon>Lachnospiraceae</taxon>
        <taxon>Enterocloster</taxon>
    </lineage>
</organism>
<dbReference type="EC" id="5.1.1.23" evidence="1"/>
<dbReference type="GO" id="GO:0009252">
    <property type="term" value="P:peptidoglycan biosynthetic process"/>
    <property type="evidence" value="ECO:0007669"/>
    <property type="project" value="UniProtKB-UniRule"/>
</dbReference>
<evidence type="ECO:0000259" key="2">
    <source>
        <dbReference type="Pfam" id="PF26298"/>
    </source>
</evidence>
<dbReference type="EMBL" id="DWWT01000003">
    <property type="protein sequence ID" value="HJC04783.1"/>
    <property type="molecule type" value="Genomic_DNA"/>
</dbReference>
<dbReference type="InterPro" id="IPR043689">
    <property type="entry name" value="MurL"/>
</dbReference>
<dbReference type="InterPro" id="IPR058740">
    <property type="entry name" value="MurL_N"/>
</dbReference>
<dbReference type="Pfam" id="PF26299">
    <property type="entry name" value="MurL_N"/>
    <property type="match status" value="1"/>
</dbReference>
<dbReference type="GO" id="GO:0008360">
    <property type="term" value="P:regulation of cell shape"/>
    <property type="evidence" value="ECO:0007669"/>
    <property type="project" value="UniProtKB-KW"/>
</dbReference>
<keyword evidence="1" id="KW-0133">Cell shape</keyword>
<evidence type="ECO:0000313" key="4">
    <source>
        <dbReference type="EMBL" id="HJC04783.1"/>
    </source>
</evidence>
<reference evidence="4" key="1">
    <citation type="journal article" date="2021" name="PeerJ">
        <title>Extensive microbial diversity within the chicken gut microbiome revealed by metagenomics and culture.</title>
        <authorList>
            <person name="Gilroy R."/>
            <person name="Ravi A."/>
            <person name="Getino M."/>
            <person name="Pursley I."/>
            <person name="Horton D.L."/>
            <person name="Alikhan N.F."/>
            <person name="Baker D."/>
            <person name="Gharbi K."/>
            <person name="Hall N."/>
            <person name="Watson M."/>
            <person name="Adriaenssens E.M."/>
            <person name="Foster-Nyarko E."/>
            <person name="Jarju S."/>
            <person name="Secka A."/>
            <person name="Antonio M."/>
            <person name="Oren A."/>
            <person name="Chaudhuri R.R."/>
            <person name="La Ragione R."/>
            <person name="Hildebrand F."/>
            <person name="Pallen M.J."/>
        </authorList>
    </citation>
    <scope>NUCLEOTIDE SEQUENCE</scope>
    <source>
        <strain evidence="4">CHK180-15479</strain>
    </source>
</reference>
<comment type="catalytic activity">
    <reaction evidence="1">
        <text>UDP-N-acetyl-alpha-D-muramoyl-L-alanyl-L-glutamate + ATP + H2O = UDP-N-acetyl-alpha-D-muramoyl-L-alanyl-D-glutamate + AMP + diphosphate + H(+)</text>
        <dbReference type="Rhea" id="RHEA:58812"/>
        <dbReference type="ChEBI" id="CHEBI:15377"/>
        <dbReference type="ChEBI" id="CHEBI:15378"/>
        <dbReference type="ChEBI" id="CHEBI:30616"/>
        <dbReference type="ChEBI" id="CHEBI:33019"/>
        <dbReference type="ChEBI" id="CHEBI:83900"/>
        <dbReference type="ChEBI" id="CHEBI:142725"/>
        <dbReference type="ChEBI" id="CHEBI:456215"/>
        <dbReference type="EC" id="5.1.1.23"/>
    </reaction>
</comment>
<dbReference type="HAMAP" id="MF_02209">
    <property type="entry name" value="MurL"/>
    <property type="match status" value="1"/>
</dbReference>
<comment type="pathway">
    <text evidence="1">Cell wall biogenesis; peptidoglycan biosynthesis.</text>
</comment>
<dbReference type="Proteomes" id="UP000823910">
    <property type="component" value="Unassembled WGS sequence"/>
</dbReference>
<reference evidence="4" key="2">
    <citation type="submission" date="2021-04" db="EMBL/GenBank/DDBJ databases">
        <authorList>
            <person name="Gilroy R."/>
        </authorList>
    </citation>
    <scope>NUCLEOTIDE SEQUENCE</scope>
    <source>
        <strain evidence="4">CHK180-15479</strain>
    </source>
</reference>
<protein>
    <recommendedName>
        <fullName evidence="1">UDP-N-acetyl-alpha-D-muramoyl-L-alanyl-L-glutamate epimerase</fullName>
        <ecNumber evidence="1">5.1.1.23</ecNumber>
    </recommendedName>
    <alternativeName>
        <fullName evidence="1">UDP-MurNAc-L-Ala-L-Glu epimerase</fullName>
    </alternativeName>
</protein>
<dbReference type="GO" id="GO:0016855">
    <property type="term" value="F:racemase and epimerase activity, acting on amino acids and derivatives"/>
    <property type="evidence" value="ECO:0007669"/>
    <property type="project" value="UniProtKB-UniRule"/>
</dbReference>
<evidence type="ECO:0000259" key="3">
    <source>
        <dbReference type="Pfam" id="PF26299"/>
    </source>
</evidence>
<keyword evidence="1" id="KW-0413">Isomerase</keyword>
<keyword evidence="1" id="KW-0132">Cell division</keyword>
<feature type="domain" description="MurL N-terminal" evidence="3">
    <location>
        <begin position="8"/>
        <end position="299"/>
    </location>
</feature>
<dbReference type="GO" id="GO:0071555">
    <property type="term" value="P:cell wall organization"/>
    <property type="evidence" value="ECO:0007669"/>
    <property type="project" value="UniProtKB-KW"/>
</dbReference>
<proteinExistence type="inferred from homology"/>
<comment type="similarity">
    <text evidence="1">Belongs to the MurL family.</text>
</comment>
<dbReference type="GO" id="GO:0051301">
    <property type="term" value="P:cell division"/>
    <property type="evidence" value="ECO:0007669"/>
    <property type="project" value="UniProtKB-KW"/>
</dbReference>
<sequence>MEKYQSLRREYPRFYYKSYVLWEDEKEVRLTYHFEIQGLSSFAPSWRFPKALGDKARWRDDVLFQKMAFSLGMVELVSYWKITCSPHVIVEAGGLNGEQIHWWKDLYFNGLGEFFYVNGIREAEPDDFMDITCQANEDSAVLSFDPRTFSSSEKVLVPIGGGKDSAVTLELLKKSGASLWAYIINPRGATVKTAEAAGLPGDRVIKAGRTLDKNMLELNKQGFLNGHTPFSALVAFSSLIAARMHGLSWIALSNESSANESTVAGSTVNHQYSKSFKFEMDFHQYREKWLPGSAYYFSLLRPLSEFQIAKFFAGQKQYHPVFRSCNAGSKTDSWCGHCPKCLFVYLILSPFLEESEVEAIFGRNMLEDASLISLLEKLTGIQEEKPFECVGSRDEINTAAVLTIDHMESEGKKLPVLLSYYKESGLYEENKPKGDPFSAYFDEENLLPGPLKELVRKACASLE</sequence>
<keyword evidence="1" id="KW-0961">Cell wall biogenesis/degradation</keyword>
<name>A0A9D2MYG9_9FIRM</name>
<accession>A0A9D2MYG9</accession>
<dbReference type="GO" id="GO:0005737">
    <property type="term" value="C:cytoplasm"/>
    <property type="evidence" value="ECO:0007669"/>
    <property type="project" value="UniProtKB-UniRule"/>
</dbReference>
<keyword evidence="1" id="KW-0573">Peptidoglycan synthesis</keyword>
<evidence type="ECO:0000256" key="1">
    <source>
        <dbReference type="HAMAP-Rule" id="MF_02209"/>
    </source>
</evidence>
<comment type="function">
    <text evidence="1">Cell wall formation. Catalyzes epimerization of the terminal L-glutamate in UDP-N-acetyl-alpha-D-muramoyl-L-alanyl-L-glutamate.</text>
</comment>
<keyword evidence="1" id="KW-0131">Cell cycle</keyword>
<evidence type="ECO:0000313" key="5">
    <source>
        <dbReference type="Proteomes" id="UP000823910"/>
    </source>
</evidence>
<gene>
    <name evidence="1" type="primary">murL</name>
    <name evidence="4" type="ORF">H9704_01260</name>
</gene>
<feature type="domain" description="MurL C-terminal" evidence="2">
    <location>
        <begin position="321"/>
        <end position="411"/>
    </location>
</feature>
<dbReference type="Pfam" id="PF26298">
    <property type="entry name" value="MurL_epimerase_C"/>
    <property type="match status" value="1"/>
</dbReference>
<comment type="caution">
    <text evidence="4">The sequence shown here is derived from an EMBL/GenBank/DDBJ whole genome shotgun (WGS) entry which is preliminary data.</text>
</comment>
<dbReference type="InterPro" id="IPR058741">
    <property type="entry name" value="MurL_C"/>
</dbReference>
<dbReference type="AlphaFoldDB" id="A0A9D2MYG9"/>